<gene>
    <name evidence="2" type="ORF">POM88_008513</name>
</gene>
<evidence type="ECO:0000313" key="3">
    <source>
        <dbReference type="Proteomes" id="UP001237642"/>
    </source>
</evidence>
<evidence type="ECO:0000313" key="2">
    <source>
        <dbReference type="EMBL" id="KAK1398650.1"/>
    </source>
</evidence>
<dbReference type="EMBL" id="JAUIZM010000002">
    <property type="protein sequence ID" value="KAK1398650.1"/>
    <property type="molecule type" value="Genomic_DNA"/>
</dbReference>
<reference evidence="2" key="2">
    <citation type="submission" date="2023-05" db="EMBL/GenBank/DDBJ databases">
        <authorList>
            <person name="Schelkunov M.I."/>
        </authorList>
    </citation>
    <scope>NUCLEOTIDE SEQUENCE</scope>
    <source>
        <strain evidence="2">Hsosn_3</strain>
        <tissue evidence="2">Leaf</tissue>
    </source>
</reference>
<sequence>MRRPGQYGDPGGNAYVSAQMQHISDQRMEQKFNNYRGQPESLTSEEEHSYGASRADGNWRWESDGSSNALKEGQAGDVPRSYYQGRKSDPRMLPERQGNSDLRSNPGEEDMDIGYEDKPMLQMQTFEGLEQKFLDEIVKLAKEQNDAEDVENARHRESINSINSKYLAQLGALRAQQATRRDEFLKRETQTRQQQYQQIVLDHYPHSGTGHSDPHGYPISLPGAESHRGYSAEQYDSYRERARFPGGYRDHGLEPRGQYQGTRVHEAASRYH</sequence>
<protein>
    <submittedName>
        <fullName evidence="2">Centrosome-associated protein CEP250</fullName>
    </submittedName>
</protein>
<proteinExistence type="predicted"/>
<dbReference type="Proteomes" id="UP001237642">
    <property type="component" value="Unassembled WGS sequence"/>
</dbReference>
<evidence type="ECO:0000256" key="1">
    <source>
        <dbReference type="SAM" id="MobiDB-lite"/>
    </source>
</evidence>
<feature type="compositionally biased region" description="Basic and acidic residues" evidence="1">
    <location>
        <begin position="263"/>
        <end position="272"/>
    </location>
</feature>
<feature type="region of interest" description="Disordered" evidence="1">
    <location>
        <begin position="207"/>
        <end position="272"/>
    </location>
</feature>
<feature type="compositionally biased region" description="Polar residues" evidence="1">
    <location>
        <begin position="31"/>
        <end position="42"/>
    </location>
</feature>
<organism evidence="2 3">
    <name type="scientific">Heracleum sosnowskyi</name>
    <dbReference type="NCBI Taxonomy" id="360622"/>
    <lineage>
        <taxon>Eukaryota</taxon>
        <taxon>Viridiplantae</taxon>
        <taxon>Streptophyta</taxon>
        <taxon>Embryophyta</taxon>
        <taxon>Tracheophyta</taxon>
        <taxon>Spermatophyta</taxon>
        <taxon>Magnoliopsida</taxon>
        <taxon>eudicotyledons</taxon>
        <taxon>Gunneridae</taxon>
        <taxon>Pentapetalae</taxon>
        <taxon>asterids</taxon>
        <taxon>campanulids</taxon>
        <taxon>Apiales</taxon>
        <taxon>Apiaceae</taxon>
        <taxon>Apioideae</taxon>
        <taxon>apioid superclade</taxon>
        <taxon>Tordylieae</taxon>
        <taxon>Tordyliinae</taxon>
        <taxon>Heracleum</taxon>
    </lineage>
</organism>
<feature type="region of interest" description="Disordered" evidence="1">
    <location>
        <begin position="1"/>
        <end position="116"/>
    </location>
</feature>
<dbReference type="PANTHER" id="PTHR34210">
    <property type="entry name" value="OS01G0252900 PROTEIN"/>
    <property type="match status" value="1"/>
</dbReference>
<comment type="caution">
    <text evidence="2">The sequence shown here is derived from an EMBL/GenBank/DDBJ whole genome shotgun (WGS) entry which is preliminary data.</text>
</comment>
<keyword evidence="3" id="KW-1185">Reference proteome</keyword>
<dbReference type="PANTHER" id="PTHR34210:SF1">
    <property type="entry name" value="OS03G0274700 PROTEIN"/>
    <property type="match status" value="1"/>
</dbReference>
<reference evidence="2" key="1">
    <citation type="submission" date="2023-02" db="EMBL/GenBank/DDBJ databases">
        <title>Genome of toxic invasive species Heracleum sosnowskyi carries increased number of genes despite the absence of recent whole-genome duplications.</title>
        <authorList>
            <person name="Schelkunov M."/>
            <person name="Shtratnikova V."/>
            <person name="Makarenko M."/>
            <person name="Klepikova A."/>
            <person name="Omelchenko D."/>
            <person name="Novikova G."/>
            <person name="Obukhova E."/>
            <person name="Bogdanov V."/>
            <person name="Penin A."/>
            <person name="Logacheva M."/>
        </authorList>
    </citation>
    <scope>NUCLEOTIDE SEQUENCE</scope>
    <source>
        <strain evidence="2">Hsosn_3</strain>
        <tissue evidence="2">Leaf</tissue>
    </source>
</reference>
<accession>A0AAD8JA02</accession>
<feature type="compositionally biased region" description="Basic and acidic residues" evidence="1">
    <location>
        <begin position="225"/>
        <end position="254"/>
    </location>
</feature>
<name>A0AAD8JA02_9APIA</name>
<dbReference type="AlphaFoldDB" id="A0AAD8JA02"/>